<gene>
    <name evidence="1" type="ORF">AVEN_11064_1</name>
</gene>
<organism evidence="1 2">
    <name type="scientific">Araneus ventricosus</name>
    <name type="common">Orbweaver spider</name>
    <name type="synonym">Epeira ventricosa</name>
    <dbReference type="NCBI Taxonomy" id="182803"/>
    <lineage>
        <taxon>Eukaryota</taxon>
        <taxon>Metazoa</taxon>
        <taxon>Ecdysozoa</taxon>
        <taxon>Arthropoda</taxon>
        <taxon>Chelicerata</taxon>
        <taxon>Arachnida</taxon>
        <taxon>Araneae</taxon>
        <taxon>Araneomorphae</taxon>
        <taxon>Entelegynae</taxon>
        <taxon>Araneoidea</taxon>
        <taxon>Araneidae</taxon>
        <taxon>Araneus</taxon>
    </lineage>
</organism>
<dbReference type="Proteomes" id="UP000499080">
    <property type="component" value="Unassembled WGS sequence"/>
</dbReference>
<keyword evidence="2" id="KW-1185">Reference proteome</keyword>
<dbReference type="AlphaFoldDB" id="A0A4Y2WFF7"/>
<sequence length="120" mass="13903">MEEHRTRNRIFDLLGHLEQGLCADLNEANLTTLNQEEERFSFRKLRGLFWYPRLGWVPLFKCGTQPNIVYFVYEKGKKQCGSDSGKCGKILLIFQMQWSVDAGCSLKEHAATRTGQWQTS</sequence>
<evidence type="ECO:0000313" key="2">
    <source>
        <dbReference type="Proteomes" id="UP000499080"/>
    </source>
</evidence>
<dbReference type="EMBL" id="BGPR01059245">
    <property type="protein sequence ID" value="GBO35286.1"/>
    <property type="molecule type" value="Genomic_DNA"/>
</dbReference>
<evidence type="ECO:0000313" key="1">
    <source>
        <dbReference type="EMBL" id="GBO35286.1"/>
    </source>
</evidence>
<proteinExistence type="predicted"/>
<comment type="caution">
    <text evidence="1">The sequence shown here is derived from an EMBL/GenBank/DDBJ whole genome shotgun (WGS) entry which is preliminary data.</text>
</comment>
<reference evidence="1 2" key="1">
    <citation type="journal article" date="2019" name="Sci. Rep.">
        <title>Orb-weaving spider Araneus ventricosus genome elucidates the spidroin gene catalogue.</title>
        <authorList>
            <person name="Kono N."/>
            <person name="Nakamura H."/>
            <person name="Ohtoshi R."/>
            <person name="Moran D.A.P."/>
            <person name="Shinohara A."/>
            <person name="Yoshida Y."/>
            <person name="Fujiwara M."/>
            <person name="Mori M."/>
            <person name="Tomita M."/>
            <person name="Arakawa K."/>
        </authorList>
    </citation>
    <scope>NUCLEOTIDE SEQUENCE [LARGE SCALE GENOMIC DNA]</scope>
</reference>
<name>A0A4Y2WFF7_ARAVE</name>
<accession>A0A4Y2WFF7</accession>
<protein>
    <submittedName>
        <fullName evidence="1">Uncharacterized protein</fullName>
    </submittedName>
</protein>